<accession>A0ABN1T3D7</accession>
<dbReference type="EMBL" id="BAAAHU010000044">
    <property type="protein sequence ID" value="GAA1013357.1"/>
    <property type="molecule type" value="Genomic_DNA"/>
</dbReference>
<organism evidence="1 2">
    <name type="scientific">Streptomyces thermogriseus</name>
    <dbReference type="NCBI Taxonomy" id="75292"/>
    <lineage>
        <taxon>Bacteria</taxon>
        <taxon>Bacillati</taxon>
        <taxon>Actinomycetota</taxon>
        <taxon>Actinomycetes</taxon>
        <taxon>Kitasatosporales</taxon>
        <taxon>Streptomycetaceae</taxon>
        <taxon>Streptomyces</taxon>
    </lineage>
</organism>
<comment type="caution">
    <text evidence="1">The sequence shown here is derived from an EMBL/GenBank/DDBJ whole genome shotgun (WGS) entry which is preliminary data.</text>
</comment>
<sequence>MSSAEGEQCRKGAGALDSCRVLAGPPTERVALFAFFTGTAEPERFRRNDRFGSQS</sequence>
<name>A0ABN1T3D7_9ACTN</name>
<evidence type="ECO:0000313" key="2">
    <source>
        <dbReference type="Proteomes" id="UP001501072"/>
    </source>
</evidence>
<gene>
    <name evidence="1" type="ORF">GCM10009564_39800</name>
</gene>
<proteinExistence type="predicted"/>
<keyword evidence="2" id="KW-1185">Reference proteome</keyword>
<dbReference type="Proteomes" id="UP001501072">
    <property type="component" value="Unassembled WGS sequence"/>
</dbReference>
<protein>
    <submittedName>
        <fullName evidence="1">Uncharacterized protein</fullName>
    </submittedName>
</protein>
<reference evidence="1 2" key="1">
    <citation type="journal article" date="2019" name="Int. J. Syst. Evol. Microbiol.">
        <title>The Global Catalogue of Microorganisms (GCM) 10K type strain sequencing project: providing services to taxonomists for standard genome sequencing and annotation.</title>
        <authorList>
            <consortium name="The Broad Institute Genomics Platform"/>
            <consortium name="The Broad Institute Genome Sequencing Center for Infectious Disease"/>
            <person name="Wu L."/>
            <person name="Ma J."/>
        </authorList>
    </citation>
    <scope>NUCLEOTIDE SEQUENCE [LARGE SCALE GENOMIC DNA]</scope>
    <source>
        <strain evidence="1 2">JCM 11269</strain>
    </source>
</reference>
<evidence type="ECO:0000313" key="1">
    <source>
        <dbReference type="EMBL" id="GAA1013357.1"/>
    </source>
</evidence>
<dbReference type="RefSeq" id="WP_158100424.1">
    <property type="nucleotide sequence ID" value="NZ_BAAAHU010000044.1"/>
</dbReference>